<sequence length="221" mass="24973">MYLLVSLADVVQIHPSEFNKPSARAIEDYINTKYADKVIHKVGLCLGFHSIISSSEGLIGHGTGIVNVNVDFRLIVYRPFKGEIVLGTITHSNPRAGIHLSQDFFEDIVVPPETLFEGTSWGKDDQGVEAFIWRSKNDATGEENEFFFDRAENCLYRVEDEQWRDLSPQMQKNGQDFLMEDAIDDGELRKTPYLIRGSMMFSGLGLTMWWTGEGLDGEEDA</sequence>
<dbReference type="EMBL" id="JAUTXU010000327">
    <property type="protein sequence ID" value="KAK3686280.1"/>
    <property type="molecule type" value="Genomic_DNA"/>
</dbReference>
<keyword evidence="1" id="KW-0240">DNA-directed RNA polymerase</keyword>
<gene>
    <name evidence="1" type="primary">rpc25_2</name>
    <name evidence="1" type="ORF">LTR37_019963</name>
</gene>
<reference evidence="1" key="1">
    <citation type="submission" date="2023-07" db="EMBL/GenBank/DDBJ databases">
        <title>Black Yeasts Isolated from many extreme environments.</title>
        <authorList>
            <person name="Coleine C."/>
            <person name="Stajich J.E."/>
            <person name="Selbmann L."/>
        </authorList>
    </citation>
    <scope>NUCLEOTIDE SEQUENCE</scope>
    <source>
        <strain evidence="1">CCFEE 5714</strain>
    </source>
</reference>
<name>A0ACC3MCK3_9PEZI</name>
<keyword evidence="1" id="KW-0804">Transcription</keyword>
<evidence type="ECO:0000313" key="2">
    <source>
        <dbReference type="Proteomes" id="UP001281147"/>
    </source>
</evidence>
<accession>A0ACC3MCK3</accession>
<organism evidence="1 2">
    <name type="scientific">Vermiconidia calcicola</name>
    <dbReference type="NCBI Taxonomy" id="1690605"/>
    <lineage>
        <taxon>Eukaryota</taxon>
        <taxon>Fungi</taxon>
        <taxon>Dikarya</taxon>
        <taxon>Ascomycota</taxon>
        <taxon>Pezizomycotina</taxon>
        <taxon>Dothideomycetes</taxon>
        <taxon>Dothideomycetidae</taxon>
        <taxon>Mycosphaerellales</taxon>
        <taxon>Extremaceae</taxon>
        <taxon>Vermiconidia</taxon>
    </lineage>
</organism>
<dbReference type="Proteomes" id="UP001281147">
    <property type="component" value="Unassembled WGS sequence"/>
</dbReference>
<evidence type="ECO:0000313" key="1">
    <source>
        <dbReference type="EMBL" id="KAK3686280.1"/>
    </source>
</evidence>
<protein>
    <submittedName>
        <fullName evidence="1">DNA-directed RNA polymerase III complex subunit Rpc25</fullName>
    </submittedName>
</protein>
<keyword evidence="2" id="KW-1185">Reference proteome</keyword>
<comment type="caution">
    <text evidence="1">The sequence shown here is derived from an EMBL/GenBank/DDBJ whole genome shotgun (WGS) entry which is preliminary data.</text>
</comment>
<proteinExistence type="predicted"/>